<dbReference type="Gene3D" id="3.20.20.70">
    <property type="entry name" value="Aldolase class I"/>
    <property type="match status" value="1"/>
</dbReference>
<dbReference type="SMART" id="SM00934">
    <property type="entry name" value="OMPdecase"/>
    <property type="match status" value="1"/>
</dbReference>
<evidence type="ECO:0000256" key="2">
    <source>
        <dbReference type="ARBA" id="ARBA00004861"/>
    </source>
</evidence>
<feature type="binding site" evidence="9 11">
    <location>
        <position position="215"/>
    </location>
    <ligand>
        <name>substrate</name>
    </ligand>
</feature>
<evidence type="ECO:0000256" key="5">
    <source>
        <dbReference type="ARBA" id="ARBA00022975"/>
    </source>
</evidence>
<comment type="similarity">
    <text evidence="8 9">Belongs to the OMP decarboxylase family. Type 1 subfamily.</text>
</comment>
<dbReference type="PANTHER" id="PTHR32119">
    <property type="entry name" value="OROTIDINE 5'-PHOSPHATE DECARBOXYLASE"/>
    <property type="match status" value="1"/>
</dbReference>
<feature type="binding site" evidence="9 11">
    <location>
        <position position="123"/>
    </location>
    <ligand>
        <name>substrate</name>
    </ligand>
</feature>
<comment type="subunit">
    <text evidence="3 9">Homodimer.</text>
</comment>
<dbReference type="GO" id="GO:0044205">
    <property type="term" value="P:'de novo' UMP biosynthetic process"/>
    <property type="evidence" value="ECO:0007669"/>
    <property type="project" value="UniProtKB-UniRule"/>
</dbReference>
<dbReference type="RefSeq" id="WP_148134095.1">
    <property type="nucleotide sequence ID" value="NZ_CP017634.1"/>
</dbReference>
<keyword evidence="5 9" id="KW-0665">Pyrimidine biosynthesis</keyword>
<dbReference type="GO" id="GO:0006207">
    <property type="term" value="P:'de novo' pyrimidine nucleobase biosynthetic process"/>
    <property type="evidence" value="ECO:0007669"/>
    <property type="project" value="InterPro"/>
</dbReference>
<keyword evidence="15" id="KW-1185">Reference proteome</keyword>
<feature type="active site" description="For OMPdecase activity" evidence="10">
    <location>
        <position position="64"/>
    </location>
</feature>
<evidence type="ECO:0000256" key="1">
    <source>
        <dbReference type="ARBA" id="ARBA00002356"/>
    </source>
</evidence>
<evidence type="ECO:0000256" key="6">
    <source>
        <dbReference type="ARBA" id="ARBA00023239"/>
    </source>
</evidence>
<organism evidence="14 15">
    <name type="scientific">Formimonas warabiya</name>
    <dbReference type="NCBI Taxonomy" id="1761012"/>
    <lineage>
        <taxon>Bacteria</taxon>
        <taxon>Bacillati</taxon>
        <taxon>Bacillota</taxon>
        <taxon>Clostridia</taxon>
        <taxon>Eubacteriales</taxon>
        <taxon>Peptococcaceae</taxon>
        <taxon>Candidatus Formimonas</taxon>
    </lineage>
</organism>
<protein>
    <recommendedName>
        <fullName evidence="9">Orotidine 5'-phosphate decarboxylase</fullName>
        <ecNumber evidence="9">4.1.1.23</ecNumber>
    </recommendedName>
    <alternativeName>
        <fullName evidence="9">OMP decarboxylase</fullName>
        <shortName evidence="9">OMPDCase</shortName>
        <shortName evidence="9">OMPdecase</shortName>
    </alternativeName>
</protein>
<accession>A0A3G1KR08</accession>
<feature type="active site" description="For OMPdecase activity" evidence="10">
    <location>
        <position position="59"/>
    </location>
</feature>
<dbReference type="GO" id="GO:0004590">
    <property type="term" value="F:orotidine-5'-phosphate decarboxylase activity"/>
    <property type="evidence" value="ECO:0007669"/>
    <property type="project" value="UniProtKB-UniRule"/>
</dbReference>
<dbReference type="InterPro" id="IPR014732">
    <property type="entry name" value="OMPdecase"/>
</dbReference>
<evidence type="ECO:0000256" key="12">
    <source>
        <dbReference type="RuleBase" id="RU000512"/>
    </source>
</evidence>
<evidence type="ECO:0000313" key="15">
    <source>
        <dbReference type="Proteomes" id="UP000323521"/>
    </source>
</evidence>
<feature type="binding site" evidence="9 11">
    <location>
        <position position="214"/>
    </location>
    <ligand>
        <name>substrate</name>
    </ligand>
</feature>
<reference evidence="14 15" key="1">
    <citation type="submission" date="2016-10" db="EMBL/GenBank/DDBJ databases">
        <title>Complete Genome Sequence of Peptococcaceae strain DCMF.</title>
        <authorList>
            <person name="Edwards R.J."/>
            <person name="Holland S.I."/>
            <person name="Deshpande N.P."/>
            <person name="Wong Y.K."/>
            <person name="Ertan H."/>
            <person name="Manefield M."/>
            <person name="Russell T.L."/>
            <person name="Lee M.J."/>
        </authorList>
    </citation>
    <scope>NUCLEOTIDE SEQUENCE [LARGE SCALE GENOMIC DNA]</scope>
    <source>
        <strain evidence="14 15">DCMF</strain>
    </source>
</reference>
<feature type="binding site" evidence="9 11">
    <location>
        <position position="194"/>
    </location>
    <ligand>
        <name>substrate</name>
    </ligand>
</feature>
<dbReference type="Pfam" id="PF00215">
    <property type="entry name" value="OMPdecase"/>
    <property type="match status" value="1"/>
</dbReference>
<proteinExistence type="inferred from homology"/>
<dbReference type="HAMAP" id="MF_01200_B">
    <property type="entry name" value="OMPdecase_type1_B"/>
    <property type="match status" value="1"/>
</dbReference>
<dbReference type="InterPro" id="IPR018089">
    <property type="entry name" value="OMPdecase_AS"/>
</dbReference>
<feature type="domain" description="Orotidine 5'-phosphate decarboxylase" evidence="13">
    <location>
        <begin position="4"/>
        <end position="230"/>
    </location>
</feature>
<dbReference type="KEGG" id="fwa:DCMF_08850"/>
<feature type="binding site" evidence="9 11">
    <location>
        <position position="10"/>
    </location>
    <ligand>
        <name>substrate</name>
    </ligand>
</feature>
<comment type="function">
    <text evidence="1 9">Catalyzes the decarboxylation of orotidine 5'-monophosphate (OMP) to uridine 5'-monophosphate (UMP).</text>
</comment>
<dbReference type="UniPathway" id="UPA00070">
    <property type="reaction ID" value="UER00120"/>
</dbReference>
<dbReference type="Proteomes" id="UP000323521">
    <property type="component" value="Chromosome"/>
</dbReference>
<evidence type="ECO:0000256" key="10">
    <source>
        <dbReference type="PIRSR" id="PIRSR614732-1"/>
    </source>
</evidence>
<dbReference type="OrthoDB" id="9806203at2"/>
<gene>
    <name evidence="9" type="primary">pyrF</name>
    <name evidence="14" type="ORF">DCMF_08850</name>
</gene>
<evidence type="ECO:0000256" key="9">
    <source>
        <dbReference type="HAMAP-Rule" id="MF_01200"/>
    </source>
</evidence>
<dbReference type="EC" id="4.1.1.23" evidence="9"/>
<dbReference type="InterPro" id="IPR047596">
    <property type="entry name" value="OMPdecase_bac"/>
</dbReference>
<dbReference type="PANTHER" id="PTHR32119:SF2">
    <property type="entry name" value="OROTIDINE 5'-PHOSPHATE DECARBOXYLASE"/>
    <property type="match status" value="1"/>
</dbReference>
<feature type="binding site" evidence="9 11">
    <location>
        <position position="185"/>
    </location>
    <ligand>
        <name>substrate</name>
    </ligand>
</feature>
<dbReference type="InterPro" id="IPR001754">
    <property type="entry name" value="OMPdeCOase_dom"/>
</dbReference>
<feature type="active site" description="For OMPdecase activity" evidence="10">
    <location>
        <position position="61"/>
    </location>
</feature>
<keyword evidence="6 9" id="KW-0456">Lyase</keyword>
<sequence length="240" mass="26229">MKEKLIVALDVSTRQEALGLVEQLWDSVGAFKIGMQLYNSEGPDIIRDIQALGGKVFVDLKFHDIPNTVCQTSRVITRREAFMFSIHASGGVEMMTKSASAVREVSGQLEIPKPLVIAITVLTSISQEVFEKEVGISRPIEDQVVNWAKLAQQAGLDGVVASPQEIRAIRNACGNDFVIVTPGVRPLWATANDQKRVMTPKEAVKQGATYLVVGRPITAQQNPGEAARKIVEEMEEAFDA</sequence>
<dbReference type="NCBIfam" id="NF001273">
    <property type="entry name" value="PRK00230.1"/>
    <property type="match status" value="1"/>
</dbReference>
<evidence type="ECO:0000256" key="4">
    <source>
        <dbReference type="ARBA" id="ARBA00022793"/>
    </source>
</evidence>
<dbReference type="FunFam" id="3.20.20.70:FF:000015">
    <property type="entry name" value="Orotidine 5'-phosphate decarboxylase"/>
    <property type="match status" value="1"/>
</dbReference>
<evidence type="ECO:0000256" key="3">
    <source>
        <dbReference type="ARBA" id="ARBA00011738"/>
    </source>
</evidence>
<dbReference type="AlphaFoldDB" id="A0A3G1KR08"/>
<evidence type="ECO:0000259" key="13">
    <source>
        <dbReference type="SMART" id="SM00934"/>
    </source>
</evidence>
<dbReference type="InterPro" id="IPR011060">
    <property type="entry name" value="RibuloseP-bd_barrel"/>
</dbReference>
<comment type="catalytic activity">
    <reaction evidence="7 9 12">
        <text>orotidine 5'-phosphate + H(+) = UMP + CO2</text>
        <dbReference type="Rhea" id="RHEA:11596"/>
        <dbReference type="ChEBI" id="CHEBI:15378"/>
        <dbReference type="ChEBI" id="CHEBI:16526"/>
        <dbReference type="ChEBI" id="CHEBI:57538"/>
        <dbReference type="ChEBI" id="CHEBI:57865"/>
        <dbReference type="EC" id="4.1.1.23"/>
    </reaction>
</comment>
<feature type="active site" description="Proton donor" evidence="9">
    <location>
        <position position="61"/>
    </location>
</feature>
<comment type="pathway">
    <text evidence="2 9 12">Pyrimidine metabolism; UMP biosynthesis via de novo pathway; UMP from orotate: step 2/2.</text>
</comment>
<dbReference type="NCBIfam" id="TIGR01740">
    <property type="entry name" value="pyrF"/>
    <property type="match status" value="1"/>
</dbReference>
<evidence type="ECO:0000256" key="7">
    <source>
        <dbReference type="ARBA" id="ARBA00049157"/>
    </source>
</evidence>
<evidence type="ECO:0000256" key="11">
    <source>
        <dbReference type="PIRSR" id="PIRSR614732-2"/>
    </source>
</evidence>
<dbReference type="CDD" id="cd04725">
    <property type="entry name" value="OMP_decarboxylase_like"/>
    <property type="match status" value="1"/>
</dbReference>
<evidence type="ECO:0000256" key="8">
    <source>
        <dbReference type="ARBA" id="ARBA00061012"/>
    </source>
</evidence>
<name>A0A3G1KR08_FORW1</name>
<feature type="binding site" evidence="9">
    <location>
        <begin position="59"/>
        <end position="68"/>
    </location>
    <ligand>
        <name>substrate</name>
    </ligand>
</feature>
<evidence type="ECO:0000313" key="14">
    <source>
        <dbReference type="EMBL" id="ATW24867.1"/>
    </source>
</evidence>
<dbReference type="EMBL" id="CP017634">
    <property type="protein sequence ID" value="ATW24867.1"/>
    <property type="molecule type" value="Genomic_DNA"/>
</dbReference>
<feature type="binding site" evidence="9 11">
    <location>
        <position position="32"/>
    </location>
    <ligand>
        <name>substrate</name>
    </ligand>
</feature>
<dbReference type="InterPro" id="IPR013785">
    <property type="entry name" value="Aldolase_TIM"/>
</dbReference>
<dbReference type="GO" id="GO:0005829">
    <property type="term" value="C:cytosol"/>
    <property type="evidence" value="ECO:0007669"/>
    <property type="project" value="TreeGrafter"/>
</dbReference>
<keyword evidence="4 9" id="KW-0210">Decarboxylase</keyword>
<dbReference type="SUPFAM" id="SSF51366">
    <property type="entry name" value="Ribulose-phoshate binding barrel"/>
    <property type="match status" value="1"/>
</dbReference>
<dbReference type="PROSITE" id="PS00156">
    <property type="entry name" value="OMPDECASE"/>
    <property type="match status" value="1"/>
</dbReference>